<gene>
    <name evidence="1" type="ORF">HPBE_LOCUS17383</name>
</gene>
<sequence length="374" mass="43723">MLRDGTWYMASLDVSEEQTQRLAQLDASEMFEHQSVYEATIQMDWNIEECAASEAEEFEEKCQEWRFNEMFSKAMASTLHHNPLRDVMRNTRLCSGGGNILRYFHDREMFRRTIERSIGRHRDRIVTMMCFPDSPGYTGDGRFLHVQIQDMHIYYNESVIRVRERHQVSVYELSGSFSSGRNVLNAPRQQKNGQLYTMHGVCDAKVNVPLLFALTNKKTEAIYFIIWSTLKGVLDRVAQRNDYTLRKVVDSEKASINRLRRAPAAEQRLMHKDLRRRRKVCEMMDNFERLMQERWYAYLFGKGQRSQIRTTASAEADALNMVPETRWYSRKSRDIGRGFKAVLCGSPRTTSGVGIIVSERFRDSIVSVERFDVD</sequence>
<dbReference type="EMBL" id="UZAH01029985">
    <property type="protein sequence ID" value="VDP08740.1"/>
    <property type="molecule type" value="Genomic_DNA"/>
</dbReference>
<reference evidence="3" key="2">
    <citation type="submission" date="2019-09" db="UniProtKB">
        <authorList>
            <consortium name="WormBaseParasite"/>
        </authorList>
    </citation>
    <scope>IDENTIFICATION</scope>
</reference>
<evidence type="ECO:0000313" key="3">
    <source>
        <dbReference type="WBParaSite" id="HPBE_0001738401-mRNA-1"/>
    </source>
</evidence>
<dbReference type="WBParaSite" id="HPBE_0001738401-mRNA-1">
    <property type="protein sequence ID" value="HPBE_0001738401-mRNA-1"/>
    <property type="gene ID" value="HPBE_0001738401"/>
</dbReference>
<dbReference type="OrthoDB" id="443217at2759"/>
<organism evidence="2 3">
    <name type="scientific">Heligmosomoides polygyrus</name>
    <name type="common">Parasitic roundworm</name>
    <dbReference type="NCBI Taxonomy" id="6339"/>
    <lineage>
        <taxon>Eukaryota</taxon>
        <taxon>Metazoa</taxon>
        <taxon>Ecdysozoa</taxon>
        <taxon>Nematoda</taxon>
        <taxon>Chromadorea</taxon>
        <taxon>Rhabditida</taxon>
        <taxon>Rhabditina</taxon>
        <taxon>Rhabditomorpha</taxon>
        <taxon>Strongyloidea</taxon>
        <taxon>Heligmosomidae</taxon>
        <taxon>Heligmosomoides</taxon>
    </lineage>
</organism>
<proteinExistence type="predicted"/>
<name>A0A183G6P3_HELPZ</name>
<protein>
    <submittedName>
        <fullName evidence="3">START domain-containing protein</fullName>
    </submittedName>
</protein>
<dbReference type="Proteomes" id="UP000050761">
    <property type="component" value="Unassembled WGS sequence"/>
</dbReference>
<accession>A0A183G6P3</accession>
<keyword evidence="2" id="KW-1185">Reference proteome</keyword>
<evidence type="ECO:0000313" key="2">
    <source>
        <dbReference type="Proteomes" id="UP000050761"/>
    </source>
</evidence>
<accession>A0A3P8AWA1</accession>
<dbReference type="AlphaFoldDB" id="A0A183G6P3"/>
<reference evidence="1 2" key="1">
    <citation type="submission" date="2018-11" db="EMBL/GenBank/DDBJ databases">
        <authorList>
            <consortium name="Pathogen Informatics"/>
        </authorList>
    </citation>
    <scope>NUCLEOTIDE SEQUENCE [LARGE SCALE GENOMIC DNA]</scope>
</reference>
<evidence type="ECO:0000313" key="1">
    <source>
        <dbReference type="EMBL" id="VDP08740.1"/>
    </source>
</evidence>